<dbReference type="Proteomes" id="UP000243459">
    <property type="component" value="Chromosome 10"/>
</dbReference>
<keyword evidence="4" id="KW-1185">Reference proteome</keyword>
<proteinExistence type="predicted"/>
<gene>
    <name evidence="3" type="ORF">A4U43_C10F10600</name>
</gene>
<evidence type="ECO:0000256" key="2">
    <source>
        <dbReference type="SAM" id="Phobius"/>
    </source>
</evidence>
<dbReference type="AlphaFoldDB" id="A0A5P1E576"/>
<feature type="transmembrane region" description="Helical" evidence="2">
    <location>
        <begin position="88"/>
        <end position="109"/>
    </location>
</feature>
<sequence length="218" mass="23789">MDEGDSSTATSSDYAKKAMAAEKLAELSLIDPKRAKREHKHSEDSILKLMESWEPYHFGVLTGIWVCLNSDRLVAENHNGFLDAFFSVLSYVVSVPFYTGFLPILFWIVRLFKESKVTTNSNKITADDLAAHLVDVLVNEGQNSGGKGREISVTGANSSEEANTAPVFPQQDGIHDEYDNAASMAMGGHARVARAHFLVACGTRRYTVSTLTTIVAGS</sequence>
<accession>A0A5P1E576</accession>
<evidence type="ECO:0000313" key="4">
    <source>
        <dbReference type="Proteomes" id="UP000243459"/>
    </source>
</evidence>
<keyword evidence="2" id="KW-0812">Transmembrane</keyword>
<evidence type="ECO:0000256" key="1">
    <source>
        <dbReference type="SAM" id="MobiDB-lite"/>
    </source>
</evidence>
<evidence type="ECO:0000313" key="3">
    <source>
        <dbReference type="EMBL" id="ONK56605.1"/>
    </source>
</evidence>
<reference evidence="4" key="1">
    <citation type="journal article" date="2017" name="Nat. Commun.">
        <title>The asparagus genome sheds light on the origin and evolution of a young Y chromosome.</title>
        <authorList>
            <person name="Harkess A."/>
            <person name="Zhou J."/>
            <person name="Xu C."/>
            <person name="Bowers J.E."/>
            <person name="Van der Hulst R."/>
            <person name="Ayyampalayam S."/>
            <person name="Mercati F."/>
            <person name="Riccardi P."/>
            <person name="McKain M.R."/>
            <person name="Kakrana A."/>
            <person name="Tang H."/>
            <person name="Ray J."/>
            <person name="Groenendijk J."/>
            <person name="Arikit S."/>
            <person name="Mathioni S.M."/>
            <person name="Nakano M."/>
            <person name="Shan H."/>
            <person name="Telgmann-Rauber A."/>
            <person name="Kanno A."/>
            <person name="Yue Z."/>
            <person name="Chen H."/>
            <person name="Li W."/>
            <person name="Chen Y."/>
            <person name="Xu X."/>
            <person name="Zhang Y."/>
            <person name="Luo S."/>
            <person name="Chen H."/>
            <person name="Gao J."/>
            <person name="Mao Z."/>
            <person name="Pires J.C."/>
            <person name="Luo M."/>
            <person name="Kudrna D."/>
            <person name="Wing R.A."/>
            <person name="Meyers B.C."/>
            <person name="Yi K."/>
            <person name="Kong H."/>
            <person name="Lavrijsen P."/>
            <person name="Sunseri F."/>
            <person name="Falavigna A."/>
            <person name="Ye Y."/>
            <person name="Leebens-Mack J.H."/>
            <person name="Chen G."/>
        </authorList>
    </citation>
    <scope>NUCLEOTIDE SEQUENCE [LARGE SCALE GENOMIC DNA]</scope>
    <source>
        <strain evidence="4">cv. DH0086</strain>
    </source>
</reference>
<dbReference type="EMBL" id="CM007390">
    <property type="protein sequence ID" value="ONK56605.1"/>
    <property type="molecule type" value="Genomic_DNA"/>
</dbReference>
<feature type="region of interest" description="Disordered" evidence="1">
    <location>
        <begin position="145"/>
        <end position="170"/>
    </location>
</feature>
<protein>
    <submittedName>
        <fullName evidence="3">Uncharacterized protein</fullName>
    </submittedName>
</protein>
<keyword evidence="2" id="KW-1133">Transmembrane helix</keyword>
<name>A0A5P1E576_ASPOF</name>
<keyword evidence="2" id="KW-0472">Membrane</keyword>
<organism evidence="3 4">
    <name type="scientific">Asparagus officinalis</name>
    <name type="common">Garden asparagus</name>
    <dbReference type="NCBI Taxonomy" id="4686"/>
    <lineage>
        <taxon>Eukaryota</taxon>
        <taxon>Viridiplantae</taxon>
        <taxon>Streptophyta</taxon>
        <taxon>Embryophyta</taxon>
        <taxon>Tracheophyta</taxon>
        <taxon>Spermatophyta</taxon>
        <taxon>Magnoliopsida</taxon>
        <taxon>Liliopsida</taxon>
        <taxon>Asparagales</taxon>
        <taxon>Asparagaceae</taxon>
        <taxon>Asparagoideae</taxon>
        <taxon>Asparagus</taxon>
    </lineage>
</organism>
<dbReference type="Gramene" id="ONK56605">
    <property type="protein sequence ID" value="ONK56605"/>
    <property type="gene ID" value="A4U43_C10F10600"/>
</dbReference>